<dbReference type="Proteomes" id="UP000243015">
    <property type="component" value="Unassembled WGS sequence"/>
</dbReference>
<comment type="caution">
    <text evidence="2">The sequence shown here is derived from an EMBL/GenBank/DDBJ whole genome shotgun (WGS) entry which is preliminary data.</text>
</comment>
<reference evidence="2 3" key="1">
    <citation type="submission" date="2016-05" db="EMBL/GenBank/DDBJ databases">
        <title>Genome sequencing of Trichophyton rubrum CMCC(F)T1i isolated from hair.</title>
        <authorList>
            <person name="Zhan P."/>
            <person name="Tao Y."/>
            <person name="Liu W."/>
        </authorList>
    </citation>
    <scope>NUCLEOTIDE SEQUENCE [LARGE SCALE GENOMIC DNA]</scope>
    <source>
        <strain evidence="3">CMCC(F)T1i</strain>
    </source>
</reference>
<sequence length="273" mass="30127">MDFDLLYDRPGGEPYLTIPGHPNIIITPPRIEDASDLISILNNFEVAIWLQGPPYPYPVEEARQYLRTVSIPSSVQIRKEIEAHNSSINGGGHGNETTNHFLSGCPVTSIREVDPETGKESLIGCIGIRRNDFYEIEDDAVREAEFEANAAKKAGDGSIIWAMGSKSLLLYKPPDRPTIVGVMADKNGADFLSPSHKGRGITTMAAKTVIDWGRKHMNIKEVRASMFDGNIASQRVYEKIGFKHISTRKDALTRAEVKGGGKITIHILTSKKQ</sequence>
<gene>
    <name evidence="2" type="ORF">A7C99_1409</name>
</gene>
<dbReference type="Gene3D" id="3.40.630.30">
    <property type="match status" value="1"/>
</dbReference>
<dbReference type="PANTHER" id="PTHR43328:SF1">
    <property type="entry name" value="N-ACETYLTRANSFERASE DOMAIN-CONTAINING PROTEIN"/>
    <property type="match status" value="1"/>
</dbReference>
<organism evidence="2 3">
    <name type="scientific">Trichophyton rubrum</name>
    <name type="common">Athlete's foot fungus</name>
    <name type="synonym">Epidermophyton rubrum</name>
    <dbReference type="NCBI Taxonomy" id="5551"/>
    <lineage>
        <taxon>Eukaryota</taxon>
        <taxon>Fungi</taxon>
        <taxon>Dikarya</taxon>
        <taxon>Ascomycota</taxon>
        <taxon>Pezizomycotina</taxon>
        <taxon>Eurotiomycetes</taxon>
        <taxon>Eurotiomycetidae</taxon>
        <taxon>Onygenales</taxon>
        <taxon>Arthrodermataceae</taxon>
        <taxon>Trichophyton</taxon>
    </lineage>
</organism>
<proteinExistence type="predicted"/>
<dbReference type="EMBL" id="LHPM01000010">
    <property type="protein sequence ID" value="OAL67545.1"/>
    <property type="molecule type" value="Genomic_DNA"/>
</dbReference>
<dbReference type="VEuPathDB" id="FungiDB:TERG_07408"/>
<dbReference type="GO" id="GO:0016747">
    <property type="term" value="F:acyltransferase activity, transferring groups other than amino-acyl groups"/>
    <property type="evidence" value="ECO:0007669"/>
    <property type="project" value="InterPro"/>
</dbReference>
<dbReference type="PROSITE" id="PS51186">
    <property type="entry name" value="GNAT"/>
    <property type="match status" value="1"/>
</dbReference>
<dbReference type="PANTHER" id="PTHR43328">
    <property type="entry name" value="ACETYLTRANSFERASE-RELATED"/>
    <property type="match status" value="1"/>
</dbReference>
<dbReference type="AlphaFoldDB" id="A0A178F6G8"/>
<name>A0A178F6G8_TRIRU</name>
<feature type="domain" description="N-acetyltransferase" evidence="1">
    <location>
        <begin position="108"/>
        <end position="273"/>
    </location>
</feature>
<dbReference type="InterPro" id="IPR000182">
    <property type="entry name" value="GNAT_dom"/>
</dbReference>
<dbReference type="SUPFAM" id="SSF55729">
    <property type="entry name" value="Acyl-CoA N-acyltransferases (Nat)"/>
    <property type="match status" value="1"/>
</dbReference>
<dbReference type="Pfam" id="PF13302">
    <property type="entry name" value="Acetyltransf_3"/>
    <property type="match status" value="1"/>
</dbReference>
<accession>A0A178F6G8</accession>
<evidence type="ECO:0000313" key="3">
    <source>
        <dbReference type="Proteomes" id="UP000243015"/>
    </source>
</evidence>
<dbReference type="InterPro" id="IPR016181">
    <property type="entry name" value="Acyl_CoA_acyltransferase"/>
</dbReference>
<evidence type="ECO:0000313" key="2">
    <source>
        <dbReference type="EMBL" id="OAL67545.1"/>
    </source>
</evidence>
<evidence type="ECO:0000259" key="1">
    <source>
        <dbReference type="PROSITE" id="PS51186"/>
    </source>
</evidence>
<protein>
    <recommendedName>
        <fullName evidence="1">N-acetyltransferase domain-containing protein</fullName>
    </recommendedName>
</protein>